<proteinExistence type="predicted"/>
<feature type="chain" id="PRO_5042914720" evidence="1">
    <location>
        <begin position="19"/>
        <end position="175"/>
    </location>
</feature>
<name>A0AAN6W4D5_9PEZI</name>
<reference evidence="2" key="2">
    <citation type="submission" date="2023-05" db="EMBL/GenBank/DDBJ databases">
        <authorList>
            <consortium name="Lawrence Berkeley National Laboratory"/>
            <person name="Steindorff A."/>
            <person name="Hensen N."/>
            <person name="Bonometti L."/>
            <person name="Westerberg I."/>
            <person name="Brannstrom I.O."/>
            <person name="Guillou S."/>
            <person name="Cros-Aarteil S."/>
            <person name="Calhoun S."/>
            <person name="Haridas S."/>
            <person name="Kuo A."/>
            <person name="Mondo S."/>
            <person name="Pangilinan J."/>
            <person name="Riley R."/>
            <person name="Labutti K."/>
            <person name="Andreopoulos B."/>
            <person name="Lipzen A."/>
            <person name="Chen C."/>
            <person name="Yanf M."/>
            <person name="Daum C."/>
            <person name="Ng V."/>
            <person name="Clum A."/>
            <person name="Ohm R."/>
            <person name="Martin F."/>
            <person name="Silar P."/>
            <person name="Natvig D."/>
            <person name="Lalanne C."/>
            <person name="Gautier V."/>
            <person name="Ament-Velasquez S.L."/>
            <person name="Kruys A."/>
            <person name="Hutchinson M.I."/>
            <person name="Powell A.J."/>
            <person name="Barry K."/>
            <person name="Miller A.N."/>
            <person name="Grigoriev I.V."/>
            <person name="Debuchy R."/>
            <person name="Gladieux P."/>
            <person name="Thoren M.H."/>
            <person name="Johannesson H."/>
        </authorList>
    </citation>
    <scope>NUCLEOTIDE SEQUENCE</scope>
    <source>
        <strain evidence="2">CBS 892.96</strain>
    </source>
</reference>
<keyword evidence="3" id="KW-1185">Reference proteome</keyword>
<accession>A0AAN6W4D5</accession>
<gene>
    <name evidence="2" type="ORF">QBC36DRAFT_312288</name>
</gene>
<dbReference type="AlphaFoldDB" id="A0AAN6W4D5"/>
<reference evidence="2" key="1">
    <citation type="journal article" date="2023" name="Mol. Phylogenet. Evol.">
        <title>Genome-scale phylogeny and comparative genomics of the fungal order Sordariales.</title>
        <authorList>
            <person name="Hensen N."/>
            <person name="Bonometti L."/>
            <person name="Westerberg I."/>
            <person name="Brannstrom I.O."/>
            <person name="Guillou S."/>
            <person name="Cros-Aarteil S."/>
            <person name="Calhoun S."/>
            <person name="Haridas S."/>
            <person name="Kuo A."/>
            <person name="Mondo S."/>
            <person name="Pangilinan J."/>
            <person name="Riley R."/>
            <person name="LaButti K."/>
            <person name="Andreopoulos B."/>
            <person name="Lipzen A."/>
            <person name="Chen C."/>
            <person name="Yan M."/>
            <person name="Daum C."/>
            <person name="Ng V."/>
            <person name="Clum A."/>
            <person name="Steindorff A."/>
            <person name="Ohm R.A."/>
            <person name="Martin F."/>
            <person name="Silar P."/>
            <person name="Natvig D.O."/>
            <person name="Lalanne C."/>
            <person name="Gautier V."/>
            <person name="Ament-Velasquez S.L."/>
            <person name="Kruys A."/>
            <person name="Hutchinson M.I."/>
            <person name="Powell A.J."/>
            <person name="Barry K."/>
            <person name="Miller A.N."/>
            <person name="Grigoriev I.V."/>
            <person name="Debuchy R."/>
            <person name="Gladieux P."/>
            <person name="Hiltunen Thoren M."/>
            <person name="Johannesson H."/>
        </authorList>
    </citation>
    <scope>NUCLEOTIDE SEQUENCE</scope>
    <source>
        <strain evidence="2">CBS 892.96</strain>
    </source>
</reference>
<evidence type="ECO:0000313" key="2">
    <source>
        <dbReference type="EMBL" id="KAK4175174.1"/>
    </source>
</evidence>
<dbReference type="Proteomes" id="UP001302321">
    <property type="component" value="Unassembled WGS sequence"/>
</dbReference>
<protein>
    <submittedName>
        <fullName evidence="2">Uncharacterized protein</fullName>
    </submittedName>
</protein>
<dbReference type="EMBL" id="MU866246">
    <property type="protein sequence ID" value="KAK4175174.1"/>
    <property type="molecule type" value="Genomic_DNA"/>
</dbReference>
<organism evidence="2 3">
    <name type="scientific">Triangularia setosa</name>
    <dbReference type="NCBI Taxonomy" id="2587417"/>
    <lineage>
        <taxon>Eukaryota</taxon>
        <taxon>Fungi</taxon>
        <taxon>Dikarya</taxon>
        <taxon>Ascomycota</taxon>
        <taxon>Pezizomycotina</taxon>
        <taxon>Sordariomycetes</taxon>
        <taxon>Sordariomycetidae</taxon>
        <taxon>Sordariales</taxon>
        <taxon>Podosporaceae</taxon>
        <taxon>Triangularia</taxon>
    </lineage>
</organism>
<keyword evidence="1" id="KW-0732">Signal</keyword>
<comment type="caution">
    <text evidence="2">The sequence shown here is derived from an EMBL/GenBank/DDBJ whole genome shotgun (WGS) entry which is preliminary data.</text>
</comment>
<feature type="signal peptide" evidence="1">
    <location>
        <begin position="1"/>
        <end position="18"/>
    </location>
</feature>
<sequence length="175" mass="19178">MLALAILFLPCLIGLAFGGHLDPLSQGHVMAPGRVLDTLISRADSLRSWTYFMVRYQSQPPSSTSLYIYDAQIAAGDAGDMIEVGNSEPKTLTYKSCRGKISSTFPEGWLGLVELNKALPQAEEYLFNKGNIDDGLWEAFRIDGSVCDFEFVKDAVTRQPSAAWTTASNPVNCTF</sequence>
<evidence type="ECO:0000256" key="1">
    <source>
        <dbReference type="SAM" id="SignalP"/>
    </source>
</evidence>
<evidence type="ECO:0000313" key="3">
    <source>
        <dbReference type="Proteomes" id="UP001302321"/>
    </source>
</evidence>